<keyword evidence="1" id="KW-0732">Signal</keyword>
<feature type="signal peptide" evidence="1">
    <location>
        <begin position="1"/>
        <end position="17"/>
    </location>
</feature>
<sequence>MKYYVRFLAVVLFTAVAVSCNDDDDDMSSIPVSITTFNATLSGSNEVPPNSSTATGTAVLKFYNATKILSITVTHSGMTVTDGHIHKGALGVSGPPVFAFSSFTPPISYTSDPLSAEQEADLKNNLYYVNLHSATYPDGEIRGQLIKEITGGGY</sequence>
<dbReference type="AlphaFoldDB" id="V6SKB6"/>
<name>V6SKB6_9FLAO</name>
<dbReference type="OrthoDB" id="571052at2"/>
<comment type="caution">
    <text evidence="3">The sequence shown here is derived from an EMBL/GenBank/DDBJ whole genome shotgun (WGS) entry which is preliminary data.</text>
</comment>
<evidence type="ECO:0000259" key="2">
    <source>
        <dbReference type="PROSITE" id="PS50933"/>
    </source>
</evidence>
<dbReference type="RefSeq" id="WP_023580230.1">
    <property type="nucleotide sequence ID" value="NZ_AVGG01000018.1"/>
</dbReference>
<gene>
    <name evidence="3" type="ORF">FLJC2902T_26720</name>
</gene>
<feature type="domain" description="CHRD" evidence="2">
    <location>
        <begin position="33"/>
        <end position="150"/>
    </location>
</feature>
<protein>
    <recommendedName>
        <fullName evidence="2">CHRD domain-containing protein</fullName>
    </recommendedName>
</protein>
<feature type="chain" id="PRO_5004750742" description="CHRD domain-containing protein" evidence="1">
    <location>
        <begin position="18"/>
        <end position="154"/>
    </location>
</feature>
<keyword evidence="4" id="KW-1185">Reference proteome</keyword>
<reference evidence="3 4" key="1">
    <citation type="submission" date="2013-08" db="EMBL/GenBank/DDBJ databases">
        <title>Flavobacterium limnosediminis JC2902 genome sequencing.</title>
        <authorList>
            <person name="Lee K."/>
            <person name="Yi H."/>
            <person name="Park S."/>
            <person name="Chun J."/>
        </authorList>
    </citation>
    <scope>NUCLEOTIDE SEQUENCE [LARGE SCALE GENOMIC DNA]</scope>
    <source>
        <strain evidence="3 4">JC2902</strain>
    </source>
</reference>
<evidence type="ECO:0000256" key="1">
    <source>
        <dbReference type="SAM" id="SignalP"/>
    </source>
</evidence>
<dbReference type="SMART" id="SM00754">
    <property type="entry name" value="CHRD"/>
    <property type="match status" value="1"/>
</dbReference>
<proteinExistence type="predicted"/>
<dbReference type="eggNOG" id="ENOG50332TF">
    <property type="taxonomic scope" value="Bacteria"/>
</dbReference>
<dbReference type="STRING" id="1341181.FLJC2902T_26720"/>
<evidence type="ECO:0000313" key="4">
    <source>
        <dbReference type="Proteomes" id="UP000018004"/>
    </source>
</evidence>
<dbReference type="PROSITE" id="PS50933">
    <property type="entry name" value="CHRD"/>
    <property type="match status" value="1"/>
</dbReference>
<dbReference type="Pfam" id="PF07452">
    <property type="entry name" value="CHRD"/>
    <property type="match status" value="1"/>
</dbReference>
<dbReference type="Proteomes" id="UP000018004">
    <property type="component" value="Unassembled WGS sequence"/>
</dbReference>
<accession>V6SKB6</accession>
<organism evidence="3 4">
    <name type="scientific">Flavobacterium limnosediminis JC2902</name>
    <dbReference type="NCBI Taxonomy" id="1341181"/>
    <lineage>
        <taxon>Bacteria</taxon>
        <taxon>Pseudomonadati</taxon>
        <taxon>Bacteroidota</taxon>
        <taxon>Flavobacteriia</taxon>
        <taxon>Flavobacteriales</taxon>
        <taxon>Flavobacteriaceae</taxon>
        <taxon>Flavobacterium</taxon>
    </lineage>
</organism>
<evidence type="ECO:0000313" key="3">
    <source>
        <dbReference type="EMBL" id="ESU26697.1"/>
    </source>
</evidence>
<dbReference type="EMBL" id="AVGG01000018">
    <property type="protein sequence ID" value="ESU26697.1"/>
    <property type="molecule type" value="Genomic_DNA"/>
</dbReference>
<dbReference type="InterPro" id="IPR010895">
    <property type="entry name" value="CHRD"/>
</dbReference>
<dbReference type="PROSITE" id="PS51257">
    <property type="entry name" value="PROKAR_LIPOPROTEIN"/>
    <property type="match status" value="1"/>
</dbReference>
<dbReference type="PATRIC" id="fig|1341181.4.peg.2630"/>